<keyword evidence="2" id="KW-0812">Transmembrane</keyword>
<protein>
    <submittedName>
        <fullName evidence="6">Autotransporter assembly complex protein TamA</fullName>
    </submittedName>
</protein>
<dbReference type="RefSeq" id="WP_247030002.1">
    <property type="nucleotide sequence ID" value="NZ_JALKCH010000009.1"/>
</dbReference>
<dbReference type="Gene3D" id="2.40.160.50">
    <property type="entry name" value="membrane protein fhac: a member of the omp85/tpsb transporter family"/>
    <property type="match status" value="1"/>
</dbReference>
<keyword evidence="7" id="KW-1185">Reference proteome</keyword>
<dbReference type="Pfam" id="PF01103">
    <property type="entry name" value="Omp85"/>
    <property type="match status" value="1"/>
</dbReference>
<dbReference type="Gene3D" id="3.10.20.310">
    <property type="entry name" value="membrane protein fhac"/>
    <property type="match status" value="1"/>
</dbReference>
<evidence type="ECO:0000259" key="5">
    <source>
        <dbReference type="PROSITE" id="PS51779"/>
    </source>
</evidence>
<accession>A0ABT0DDQ9</accession>
<dbReference type="InterPro" id="IPR039910">
    <property type="entry name" value="D15-like"/>
</dbReference>
<sequence length="702" mass="75278">MRRRPTTRIQRERDLPTAAARFPSRLAAQGRLRAAPAGAPARGRTRLRLAALALCGTALAALAFASGINPTPARAQETAQRQGILDSIKDLFNPQRVADREAPASDPTPYEVKIEVPGAGYSLRSSIEGMSNLEALKLRPPSGAAGLVRRAQADFDRITVALYSAGYYAGTIRILVAGKPPDAPDIFTTVEAARKRGPVQVAVTVNPGPLFNFGTIALIDARTRGPLQNAPSLRSLGLEPGTPALADNVVRAEARLVDVWRARSYPFARIVNKDVVADHKTQKLNVTLTLDTGPYATFGTFSVTGADFLPPRFIEDRVWIAPGTPYSPDLLNRLRRRLLEIPAIASVRIHEGDKLDAQGRLPVTIEVSPREPYYVGFSATYSTTEGSAINGYWGARNLFGGAETLRLDASASWFGTKPEAVPDADPFGYKLAATFTKPGIITAQEDLVAEAAVLREVTNAYVQEGGTLLAGIRHNFSDRLSVQVGVDLATGTVEDTQGTHDASVVGVPVELKWDTTNDLLNPSEGFRLSAKLEPFAKLGDAGAGPFLAQGSFSTYYGIDQDNRYILAGRVAGGSLMGVDDIYDVPAMRRFFVGGGGSVRGYDYQAISPRDENDDIIGGLSFFEASAELRIRVTDTIGVVPFMDMGSAFASETPDFSGIKYAAGLGLRYFTAVGPLRLDVAFPLNKEPGDSAYGVYVSLGQSF</sequence>
<keyword evidence="3" id="KW-0472">Membrane</keyword>
<evidence type="ECO:0000313" key="7">
    <source>
        <dbReference type="Proteomes" id="UP001203284"/>
    </source>
</evidence>
<dbReference type="PANTHER" id="PTHR12815:SF42">
    <property type="entry name" value="BACTERIAL SURFACE ANTIGEN (D15) DOMAIN-CONTAINING PROTEIN"/>
    <property type="match status" value="1"/>
</dbReference>
<dbReference type="EMBL" id="JALKCH010000009">
    <property type="protein sequence ID" value="MCK0198101.1"/>
    <property type="molecule type" value="Genomic_DNA"/>
</dbReference>
<comment type="subcellular location">
    <subcellularLocation>
        <location evidence="1">Membrane</location>
    </subcellularLocation>
</comment>
<feature type="region of interest" description="Disordered" evidence="4">
    <location>
        <begin position="1"/>
        <end position="22"/>
    </location>
</feature>
<organism evidence="6 7">
    <name type="scientific">Ancylobacter crimeensis</name>
    <dbReference type="NCBI Taxonomy" id="2579147"/>
    <lineage>
        <taxon>Bacteria</taxon>
        <taxon>Pseudomonadati</taxon>
        <taxon>Pseudomonadota</taxon>
        <taxon>Alphaproteobacteria</taxon>
        <taxon>Hyphomicrobiales</taxon>
        <taxon>Xanthobacteraceae</taxon>
        <taxon>Ancylobacter</taxon>
    </lineage>
</organism>
<dbReference type="InterPro" id="IPR034746">
    <property type="entry name" value="POTRA"/>
</dbReference>
<name>A0ABT0DDQ9_9HYPH</name>
<dbReference type="Proteomes" id="UP001203284">
    <property type="component" value="Unassembled WGS sequence"/>
</dbReference>
<comment type="caution">
    <text evidence="6">The sequence shown here is derived from an EMBL/GenBank/DDBJ whole genome shotgun (WGS) entry which is preliminary data.</text>
</comment>
<evidence type="ECO:0000256" key="2">
    <source>
        <dbReference type="ARBA" id="ARBA00022452"/>
    </source>
</evidence>
<proteinExistence type="predicted"/>
<gene>
    <name evidence="6" type="ORF">MWN34_14395</name>
</gene>
<reference evidence="6 7" key="1">
    <citation type="submission" date="2022-04" db="EMBL/GenBank/DDBJ databases">
        <authorList>
            <person name="Grouzdev D.S."/>
            <person name="Pantiukh K.S."/>
            <person name="Krutkina M.S."/>
        </authorList>
    </citation>
    <scope>NUCLEOTIDE SEQUENCE [LARGE SCALE GENOMIC DNA]</scope>
    <source>
        <strain evidence="6 7">6x-1</strain>
    </source>
</reference>
<dbReference type="PROSITE" id="PS51779">
    <property type="entry name" value="POTRA"/>
    <property type="match status" value="1"/>
</dbReference>
<evidence type="ECO:0000256" key="1">
    <source>
        <dbReference type="ARBA" id="ARBA00004370"/>
    </source>
</evidence>
<feature type="domain" description="POTRA" evidence="5">
    <location>
        <begin position="296"/>
        <end position="370"/>
    </location>
</feature>
<evidence type="ECO:0000313" key="6">
    <source>
        <dbReference type="EMBL" id="MCK0198101.1"/>
    </source>
</evidence>
<dbReference type="PANTHER" id="PTHR12815">
    <property type="entry name" value="SORTING AND ASSEMBLY MACHINERY SAMM50 PROTEIN FAMILY MEMBER"/>
    <property type="match status" value="1"/>
</dbReference>
<evidence type="ECO:0000256" key="4">
    <source>
        <dbReference type="SAM" id="MobiDB-lite"/>
    </source>
</evidence>
<dbReference type="InterPro" id="IPR000184">
    <property type="entry name" value="Bac_surfAg_D15"/>
</dbReference>
<evidence type="ECO:0000256" key="3">
    <source>
        <dbReference type="ARBA" id="ARBA00023136"/>
    </source>
</evidence>
<keyword evidence="2" id="KW-1134">Transmembrane beta strand</keyword>